<accession>A0A937W034</accession>
<sequence>CGNCSRFCPYKVIFMVEPPKPKQSMWSSFTHILDFLRPHKAEEHAGGHQHIATKCDLCFDVDGGPACVRNCPTGAAIRVKPEFFKTVEFHN</sequence>
<feature type="non-terminal residue" evidence="2">
    <location>
        <position position="1"/>
    </location>
</feature>
<evidence type="ECO:0000313" key="3">
    <source>
        <dbReference type="Proteomes" id="UP000712673"/>
    </source>
</evidence>
<dbReference type="EMBL" id="VGLS01000274">
    <property type="protein sequence ID" value="MBM3224192.1"/>
    <property type="molecule type" value="Genomic_DNA"/>
</dbReference>
<evidence type="ECO:0000313" key="2">
    <source>
        <dbReference type="EMBL" id="MBM3224192.1"/>
    </source>
</evidence>
<dbReference type="SUPFAM" id="SSF54862">
    <property type="entry name" value="4Fe-4S ferredoxins"/>
    <property type="match status" value="1"/>
</dbReference>
<proteinExistence type="predicted"/>
<dbReference type="AlphaFoldDB" id="A0A937W034"/>
<dbReference type="Gene3D" id="3.30.70.20">
    <property type="match status" value="1"/>
</dbReference>
<dbReference type="InterPro" id="IPR017896">
    <property type="entry name" value="4Fe4S_Fe-S-bd"/>
</dbReference>
<comment type="caution">
    <text evidence="2">The sequence shown here is derived from an EMBL/GenBank/DDBJ whole genome shotgun (WGS) entry which is preliminary data.</text>
</comment>
<dbReference type="Proteomes" id="UP000712673">
    <property type="component" value="Unassembled WGS sequence"/>
</dbReference>
<gene>
    <name evidence="2" type="ORF">FJZ47_10360</name>
</gene>
<protein>
    <submittedName>
        <fullName evidence="2">4Fe-4S dicluster domain-containing protein</fullName>
    </submittedName>
</protein>
<organism evidence="2 3">
    <name type="scientific">Tectimicrobiota bacterium</name>
    <dbReference type="NCBI Taxonomy" id="2528274"/>
    <lineage>
        <taxon>Bacteria</taxon>
        <taxon>Pseudomonadati</taxon>
        <taxon>Nitrospinota/Tectimicrobiota group</taxon>
        <taxon>Candidatus Tectimicrobiota</taxon>
    </lineage>
</organism>
<feature type="domain" description="4Fe-4S ferredoxin-type" evidence="1">
    <location>
        <begin position="1"/>
        <end position="18"/>
    </location>
</feature>
<evidence type="ECO:0000259" key="1">
    <source>
        <dbReference type="PROSITE" id="PS51379"/>
    </source>
</evidence>
<dbReference type="PROSITE" id="PS51379">
    <property type="entry name" value="4FE4S_FER_2"/>
    <property type="match status" value="1"/>
</dbReference>
<name>A0A937W034_UNCTE</name>
<reference evidence="2" key="1">
    <citation type="submission" date="2019-03" db="EMBL/GenBank/DDBJ databases">
        <title>Lake Tanganyika Metagenome-Assembled Genomes (MAGs).</title>
        <authorList>
            <person name="Tran P."/>
        </authorList>
    </citation>
    <scope>NUCLEOTIDE SEQUENCE</scope>
    <source>
        <strain evidence="2">K_DeepCast_65m_m2_066</strain>
    </source>
</reference>